<comment type="caution">
    <text evidence="1">The sequence shown here is derived from an EMBL/GenBank/DDBJ whole genome shotgun (WGS) entry which is preliminary data.</text>
</comment>
<dbReference type="EMBL" id="CM045765">
    <property type="protein sequence ID" value="KAI7999688.1"/>
    <property type="molecule type" value="Genomic_DNA"/>
</dbReference>
<proteinExistence type="predicted"/>
<accession>A0ACC0GEX5</accession>
<gene>
    <name evidence="1" type="ORF">LOK49_LG09G02190</name>
</gene>
<name>A0ACC0GEX5_9ERIC</name>
<protein>
    <submittedName>
        <fullName evidence="1">Chalcone synthase 3</fullName>
    </submittedName>
</protein>
<sequence>MFTKRYMDVTEEILKPNPNIAAQMTPSLDTCLDKEIIEIPEVSAEAAIKAIKDWGQPKSSITHVVFHSSLGTVMSGLDYQLINLLSLDPSVKRFMLYHLGCYGGGTVFRLAKDLAENNNGAWVLVVCSEVMVMVLRMPIWIFLMGHAIFGVKRILLYEMLYGYTPFREKTRQKTFANILHKDLKFPCAISLR</sequence>
<reference evidence="1 2" key="1">
    <citation type="journal article" date="2022" name="Plant J.">
        <title>Chromosome-level genome of Camellia lanceoleosa provides a valuable resource for understanding genome evolution and self-incompatibility.</title>
        <authorList>
            <person name="Gong W."/>
            <person name="Xiao S."/>
            <person name="Wang L."/>
            <person name="Liao Z."/>
            <person name="Chang Y."/>
            <person name="Mo W."/>
            <person name="Hu G."/>
            <person name="Li W."/>
            <person name="Zhao G."/>
            <person name="Zhu H."/>
            <person name="Hu X."/>
            <person name="Ji K."/>
            <person name="Xiang X."/>
            <person name="Song Q."/>
            <person name="Yuan D."/>
            <person name="Jin S."/>
            <person name="Zhang L."/>
        </authorList>
    </citation>
    <scope>NUCLEOTIDE SEQUENCE [LARGE SCALE GENOMIC DNA]</scope>
    <source>
        <strain evidence="1">SQ_2022a</strain>
    </source>
</reference>
<evidence type="ECO:0000313" key="2">
    <source>
        <dbReference type="Proteomes" id="UP001060215"/>
    </source>
</evidence>
<keyword evidence="2" id="KW-1185">Reference proteome</keyword>
<organism evidence="1 2">
    <name type="scientific">Camellia lanceoleosa</name>
    <dbReference type="NCBI Taxonomy" id="1840588"/>
    <lineage>
        <taxon>Eukaryota</taxon>
        <taxon>Viridiplantae</taxon>
        <taxon>Streptophyta</taxon>
        <taxon>Embryophyta</taxon>
        <taxon>Tracheophyta</taxon>
        <taxon>Spermatophyta</taxon>
        <taxon>Magnoliopsida</taxon>
        <taxon>eudicotyledons</taxon>
        <taxon>Gunneridae</taxon>
        <taxon>Pentapetalae</taxon>
        <taxon>asterids</taxon>
        <taxon>Ericales</taxon>
        <taxon>Theaceae</taxon>
        <taxon>Camellia</taxon>
    </lineage>
</organism>
<evidence type="ECO:0000313" key="1">
    <source>
        <dbReference type="EMBL" id="KAI7999688.1"/>
    </source>
</evidence>
<dbReference type="Proteomes" id="UP001060215">
    <property type="component" value="Chromosome 8"/>
</dbReference>